<protein>
    <recommendedName>
        <fullName evidence="4">DUF3828 domain-containing protein</fullName>
    </recommendedName>
</protein>
<feature type="region of interest" description="Disordered" evidence="1">
    <location>
        <begin position="1"/>
        <end position="27"/>
    </location>
</feature>
<comment type="caution">
    <text evidence="2">The sequence shown here is derived from an EMBL/GenBank/DDBJ whole genome shotgun (WGS) entry which is preliminary data.</text>
</comment>
<dbReference type="EMBL" id="BTFW01000001">
    <property type="protein sequence ID" value="GMM61905.1"/>
    <property type="molecule type" value="Genomic_DNA"/>
</dbReference>
<accession>A0ABQ6P9Z4</accession>
<reference evidence="2 3" key="1">
    <citation type="submission" date="2023-06" db="EMBL/GenBank/DDBJ databases">
        <title>Draft genome sequence of Novosphingobium sp. strain IK01.</title>
        <authorList>
            <person name="Hatamoto M."/>
            <person name="Ikarashi T."/>
            <person name="Yamaguchi T."/>
        </authorList>
    </citation>
    <scope>NUCLEOTIDE SEQUENCE [LARGE SCALE GENOMIC DNA]</scope>
    <source>
        <strain evidence="2 3">IK01</strain>
    </source>
</reference>
<dbReference type="RefSeq" id="WP_317975545.1">
    <property type="nucleotide sequence ID" value="NZ_BTFW01000001.1"/>
</dbReference>
<keyword evidence="3" id="KW-1185">Reference proteome</keyword>
<evidence type="ECO:0000313" key="2">
    <source>
        <dbReference type="EMBL" id="GMM61905.1"/>
    </source>
</evidence>
<name>A0ABQ6P9Z4_9SPHN</name>
<sequence length="169" mass="18059">MADTQPPVIAPGDQAPEDSAAPFRDASLPSDPAAFARALFADDGIDETVWLNGDLRTRYFTPELAGLVADTVHDDPTRLQSNPLCLCSAPKALAPTVTATVLDADRALVHVKVARTGTTESPTIPLILVLSQEPEGWKLADVLYPQSHESLRKILAKANADDLEVRAPV</sequence>
<organism evidence="2 3">
    <name type="scientific">Novosphingobium pituita</name>
    <dbReference type="NCBI Taxonomy" id="3056842"/>
    <lineage>
        <taxon>Bacteria</taxon>
        <taxon>Pseudomonadati</taxon>
        <taxon>Pseudomonadota</taxon>
        <taxon>Alphaproteobacteria</taxon>
        <taxon>Sphingomonadales</taxon>
        <taxon>Sphingomonadaceae</taxon>
        <taxon>Novosphingobium</taxon>
    </lineage>
</organism>
<evidence type="ECO:0000256" key="1">
    <source>
        <dbReference type="SAM" id="MobiDB-lite"/>
    </source>
</evidence>
<evidence type="ECO:0008006" key="4">
    <source>
        <dbReference type="Google" id="ProtNLM"/>
    </source>
</evidence>
<proteinExistence type="predicted"/>
<dbReference type="Proteomes" id="UP001187221">
    <property type="component" value="Unassembled WGS sequence"/>
</dbReference>
<gene>
    <name evidence="2" type="ORF">NUTIK01_26820</name>
</gene>
<evidence type="ECO:0000313" key="3">
    <source>
        <dbReference type="Proteomes" id="UP001187221"/>
    </source>
</evidence>